<dbReference type="SUPFAM" id="SSF48225">
    <property type="entry name" value="Seven-hairpin glycosidases"/>
    <property type="match status" value="1"/>
</dbReference>
<keyword evidence="11" id="KW-0106">Calcium</keyword>
<dbReference type="InterPro" id="IPR012341">
    <property type="entry name" value="6hp_glycosidase-like_sf"/>
</dbReference>
<dbReference type="AlphaFoldDB" id="A0A9P4KAT7"/>
<evidence type="ECO:0000256" key="12">
    <source>
        <dbReference type="RuleBase" id="RU361193"/>
    </source>
</evidence>
<sequence length="533" mass="59890">MSARLLTRIIQTASLLGLVFLLWQGYGITDSKERAALVRRAFVHGWEGYQRFGYPHDTLRPLSNTVFDDRSGWGATAVDALTAAILLEVPEAVETALDHILGINWHHVSYEGVAIFGSTIRYLGAMLSAHDLLTITHKHLITQEIAPKLDALVLQAKALAEFLSPSFGTPKGINTNFMNLTSGEITRTGNNDITALSGLLLEWARLSDKTGDQTYRRMVLKSMDPILNPHPEVPSSYPGLFPKHLDLKTGLFNTTDIGGWSHAGGGLYEMLLKLSIYDPDRFGLFREKWVVAADSTIQHLASHPKGRIDLTFLADFNGADLLYRQDHSGMFAAASFILGGMVTGERRFLNFGLELVDTYVKIYAATETSIGPEGFSWIPATCDTGQETRDDVCKVPEEYANQVKSGFVERAGYWMTNSNYLLRPEVLESLYYAYRATKDEKYRDISWRIVNNVIKWCKAGSGFAELEDVNAKMRVEDSHGRRDWMSSYVLSEVFMYAYIIHLDDKPWQVLSDENMEWVFSTQAHPLRTMVASN</sequence>
<feature type="binding site" evidence="11">
    <location>
        <position position="521"/>
    </location>
    <ligand>
        <name>Ca(2+)</name>
        <dbReference type="ChEBI" id="CHEBI:29108"/>
    </ligand>
</feature>
<dbReference type="EMBL" id="ML986611">
    <property type="protein sequence ID" value="KAF2265040.1"/>
    <property type="molecule type" value="Genomic_DNA"/>
</dbReference>
<name>A0A9P4KAT7_9PLEO</name>
<evidence type="ECO:0000256" key="7">
    <source>
        <dbReference type="ARBA" id="ARBA00023180"/>
    </source>
</evidence>
<evidence type="ECO:0000313" key="13">
    <source>
        <dbReference type="EMBL" id="KAF2265040.1"/>
    </source>
</evidence>
<reference evidence="14" key="1">
    <citation type="journal article" date="2020" name="Stud. Mycol.">
        <title>101 Dothideomycetes genomes: A test case for predicting lifestyles and emergence of pathogens.</title>
        <authorList>
            <person name="Haridas S."/>
            <person name="Albert R."/>
            <person name="Binder M."/>
            <person name="Bloem J."/>
            <person name="LaButti K."/>
            <person name="Salamov A."/>
            <person name="Andreopoulos B."/>
            <person name="Baker S."/>
            <person name="Barry K."/>
            <person name="Bills G."/>
            <person name="Bluhm B."/>
            <person name="Cannon C."/>
            <person name="Castanera R."/>
            <person name="Culley D."/>
            <person name="Daum C."/>
            <person name="Ezra D."/>
            <person name="Gonzalez J."/>
            <person name="Henrissat B."/>
            <person name="Kuo A."/>
            <person name="Liang C."/>
            <person name="Lipzen A."/>
            <person name="Lutzoni F."/>
            <person name="Magnuson J."/>
            <person name="Mondo S."/>
            <person name="Nolan M."/>
            <person name="Ohm R."/>
            <person name="Pangilinan J."/>
            <person name="Park H.-J."/>
            <person name="Ramirez L."/>
            <person name="Alfaro M."/>
            <person name="Sun H."/>
            <person name="Tritt A."/>
            <person name="Yoshinaga Y."/>
            <person name="Zwiers L.-H."/>
            <person name="Turgeon B."/>
            <person name="Goodwin S."/>
            <person name="Spatafora J."/>
            <person name="Crous P."/>
            <person name="Grigoriev I."/>
        </authorList>
    </citation>
    <scope>NUCLEOTIDE SEQUENCE [LARGE SCALE GENOMIC DNA]</scope>
    <source>
        <strain evidence="14">CBS 304.66</strain>
    </source>
</reference>
<dbReference type="InterPro" id="IPR050749">
    <property type="entry name" value="Glycosyl_Hydrolase_47"/>
</dbReference>
<comment type="catalytic activity">
    <reaction evidence="9">
        <text>N(4)-(alpha-D-Man-(1-&gt;2)-alpha-D-Man-(1-&gt;2)-alpha-D-Man-(1-&gt;3)-[alpha-D-Man-(1-&gt;3)-[alpha-D-Man-(1-&gt;2)-alpha-D-Man-(1-&gt;6)]-alpha-D-Man-(1-&gt;6)]-beta-D-Man-(1-&gt;4)-beta-D-GlcNAc-(1-&gt;4)-beta-D-GlcNAc)-L-asparaginyl-[protein] (N-glucan mannose isomer 8A1,2,3B1,3) + 3 H2O = N(4)-(alpha-D-Man-(1-&gt;3)-[alpha-D-Man-(1-&gt;3)-[alpha-D-Man-(1-&gt;6)]-alpha-D-Man-(1-&gt;6)]-beta-D-Man-(1-&gt;4)-beta-D-GlcNAc-(1-&gt;4)-beta-D-GlcNAc)-L-asparaginyl-[protein] (N-glucan mannose isomer 5A1,2) + 3 beta-D-mannose</text>
        <dbReference type="Rhea" id="RHEA:56028"/>
        <dbReference type="Rhea" id="RHEA-COMP:14358"/>
        <dbReference type="Rhea" id="RHEA-COMP:14367"/>
        <dbReference type="ChEBI" id="CHEBI:15377"/>
        <dbReference type="ChEBI" id="CHEBI:28563"/>
        <dbReference type="ChEBI" id="CHEBI:59087"/>
        <dbReference type="ChEBI" id="CHEBI:60628"/>
        <dbReference type="EC" id="3.2.1.113"/>
    </reaction>
</comment>
<dbReference type="Pfam" id="PF01532">
    <property type="entry name" value="Glyco_hydro_47"/>
    <property type="match status" value="1"/>
</dbReference>
<evidence type="ECO:0000256" key="4">
    <source>
        <dbReference type="ARBA" id="ARBA00022729"/>
    </source>
</evidence>
<evidence type="ECO:0000256" key="10">
    <source>
        <dbReference type="ARBA" id="ARBA00048605"/>
    </source>
</evidence>
<dbReference type="EC" id="3.2.1.-" evidence="12"/>
<dbReference type="GO" id="GO:0005509">
    <property type="term" value="F:calcium ion binding"/>
    <property type="evidence" value="ECO:0007669"/>
    <property type="project" value="InterPro"/>
</dbReference>
<evidence type="ECO:0000256" key="9">
    <source>
        <dbReference type="ARBA" id="ARBA00047669"/>
    </source>
</evidence>
<dbReference type="InterPro" id="IPR001382">
    <property type="entry name" value="Glyco_hydro_47"/>
</dbReference>
<evidence type="ECO:0000256" key="11">
    <source>
        <dbReference type="PIRSR" id="PIRSR601382-2"/>
    </source>
</evidence>
<keyword evidence="6" id="KW-1015">Disulfide bond</keyword>
<evidence type="ECO:0000256" key="8">
    <source>
        <dbReference type="ARBA" id="ARBA00023295"/>
    </source>
</evidence>
<dbReference type="PRINTS" id="PR00747">
    <property type="entry name" value="GLYHDRLASE47"/>
</dbReference>
<comment type="catalytic activity">
    <reaction evidence="10">
        <text>N(4)-(alpha-D-Man-(1-&gt;2)-alpha-D-Man-(1-&gt;2)-alpha-D-Man-(1-&gt;3)-[alpha-D-Man-(1-&gt;2)-alpha-D-Man-(1-&gt;3)-[alpha-D-Man-(1-&gt;2)-alpha-D-Man-(1-&gt;6)]-alpha-D-Man-(1-&gt;6)]-beta-D-Man-(1-&gt;4)-beta-D-GlcNAc-(1-&gt;4)-beta-D-GlcNAc)-L-asparaginyl-[protein] (N-glucan mannose isomer 9A1,2,3B1,2,3) + 4 H2O = N(4)-(alpha-D-Man-(1-&gt;3)-[alpha-D-Man-(1-&gt;3)-[alpha-D-Man-(1-&gt;6)]-alpha-D-Man-(1-&gt;6)]-beta-D-Man-(1-&gt;4)-beta-D-GlcNAc-(1-&gt;4)-beta-D-GlcNAc)-L-asparaginyl-[protein] (N-glucan mannose isomer 5A1,2) + 4 beta-D-mannose</text>
        <dbReference type="Rhea" id="RHEA:56008"/>
        <dbReference type="Rhea" id="RHEA-COMP:14356"/>
        <dbReference type="Rhea" id="RHEA-COMP:14367"/>
        <dbReference type="ChEBI" id="CHEBI:15377"/>
        <dbReference type="ChEBI" id="CHEBI:28563"/>
        <dbReference type="ChEBI" id="CHEBI:59087"/>
        <dbReference type="ChEBI" id="CHEBI:139493"/>
        <dbReference type="EC" id="3.2.1.113"/>
    </reaction>
</comment>
<dbReference type="GO" id="GO:0005783">
    <property type="term" value="C:endoplasmic reticulum"/>
    <property type="evidence" value="ECO:0007669"/>
    <property type="project" value="TreeGrafter"/>
</dbReference>
<evidence type="ECO:0000256" key="5">
    <source>
        <dbReference type="ARBA" id="ARBA00022801"/>
    </source>
</evidence>
<evidence type="ECO:0000256" key="1">
    <source>
        <dbReference type="ARBA" id="ARBA00001913"/>
    </source>
</evidence>
<keyword evidence="14" id="KW-1185">Reference proteome</keyword>
<gene>
    <name evidence="13" type="ORF">CC78DRAFT_600645</name>
</gene>
<evidence type="ECO:0000313" key="14">
    <source>
        <dbReference type="Proteomes" id="UP000800093"/>
    </source>
</evidence>
<dbReference type="PANTHER" id="PTHR11742">
    <property type="entry name" value="MANNOSYL-OLIGOSACCHARIDE ALPHA-1,2-MANNOSIDASE-RELATED"/>
    <property type="match status" value="1"/>
</dbReference>
<keyword evidence="4" id="KW-0732">Signal</keyword>
<accession>A0A9P4KAT7</accession>
<dbReference type="InterPro" id="IPR036026">
    <property type="entry name" value="Seven-hairpin_glycosidases"/>
</dbReference>
<comment type="caution">
    <text evidence="13">The sequence shown here is derived from an EMBL/GenBank/DDBJ whole genome shotgun (WGS) entry which is preliminary data.</text>
</comment>
<evidence type="ECO:0000256" key="2">
    <source>
        <dbReference type="ARBA" id="ARBA00004922"/>
    </source>
</evidence>
<dbReference type="GO" id="GO:0036503">
    <property type="term" value="P:ERAD pathway"/>
    <property type="evidence" value="ECO:0007669"/>
    <property type="project" value="UniProtKB-ARBA"/>
</dbReference>
<dbReference type="GO" id="GO:0005975">
    <property type="term" value="P:carbohydrate metabolic process"/>
    <property type="evidence" value="ECO:0007669"/>
    <property type="project" value="InterPro"/>
</dbReference>
<evidence type="ECO:0000256" key="3">
    <source>
        <dbReference type="ARBA" id="ARBA00007658"/>
    </source>
</evidence>
<dbReference type="GO" id="GO:0016020">
    <property type="term" value="C:membrane"/>
    <property type="evidence" value="ECO:0007669"/>
    <property type="project" value="InterPro"/>
</dbReference>
<dbReference type="OrthoDB" id="8118055at2759"/>
<dbReference type="GO" id="GO:0004571">
    <property type="term" value="F:mannosyl-oligosaccharide 1,2-alpha-mannosidase activity"/>
    <property type="evidence" value="ECO:0007669"/>
    <property type="project" value="UniProtKB-EC"/>
</dbReference>
<comment type="similarity">
    <text evidence="3 12">Belongs to the glycosyl hydrolase 47 family.</text>
</comment>
<proteinExistence type="inferred from homology"/>
<comment type="cofactor">
    <cofactor evidence="1 11">
        <name>Ca(2+)</name>
        <dbReference type="ChEBI" id="CHEBI:29108"/>
    </cofactor>
</comment>
<evidence type="ECO:0000256" key="6">
    <source>
        <dbReference type="ARBA" id="ARBA00023157"/>
    </source>
</evidence>
<keyword evidence="8 12" id="KW-0326">Glycosidase</keyword>
<dbReference type="Proteomes" id="UP000800093">
    <property type="component" value="Unassembled WGS sequence"/>
</dbReference>
<comment type="pathway">
    <text evidence="2">Protein modification; protein glycosylation.</text>
</comment>
<protein>
    <recommendedName>
        <fullName evidence="12">alpha-1,2-Mannosidase</fullName>
        <ecNumber evidence="12">3.2.1.-</ecNumber>
    </recommendedName>
</protein>
<organism evidence="13 14">
    <name type="scientific">Lojkania enalia</name>
    <dbReference type="NCBI Taxonomy" id="147567"/>
    <lineage>
        <taxon>Eukaryota</taxon>
        <taxon>Fungi</taxon>
        <taxon>Dikarya</taxon>
        <taxon>Ascomycota</taxon>
        <taxon>Pezizomycotina</taxon>
        <taxon>Dothideomycetes</taxon>
        <taxon>Pleosporomycetidae</taxon>
        <taxon>Pleosporales</taxon>
        <taxon>Pleosporales incertae sedis</taxon>
        <taxon>Lojkania</taxon>
    </lineage>
</organism>
<dbReference type="PANTHER" id="PTHR11742:SF101">
    <property type="entry name" value="MANNOSYL-OLIGOSACCHARIDE ALPHA-1,2-MANNOSIDASE 1B"/>
    <property type="match status" value="1"/>
</dbReference>
<keyword evidence="7" id="KW-0325">Glycoprotein</keyword>
<dbReference type="Gene3D" id="1.50.10.10">
    <property type="match status" value="1"/>
</dbReference>
<keyword evidence="5 12" id="KW-0378">Hydrolase</keyword>
<keyword evidence="11" id="KW-0479">Metal-binding</keyword>